<name>A0A7X1U655_9PSED</name>
<feature type="transmembrane region" description="Helical" evidence="8">
    <location>
        <begin position="102"/>
        <end position="119"/>
    </location>
</feature>
<dbReference type="Proteomes" id="UP000486534">
    <property type="component" value="Unassembled WGS sequence"/>
</dbReference>
<comment type="cofactor">
    <cofactor evidence="7">
        <name>Mg(2+)</name>
        <dbReference type="ChEBI" id="CHEBI:18420"/>
    </cofactor>
</comment>
<evidence type="ECO:0000256" key="1">
    <source>
        <dbReference type="ARBA" id="ARBA00004651"/>
    </source>
</evidence>
<feature type="binding site" evidence="7">
    <location>
        <position position="151"/>
    </location>
    <ligand>
        <name>Mg(2+)</name>
        <dbReference type="ChEBI" id="CHEBI:18420"/>
    </ligand>
</feature>
<feature type="transmembrane region" description="Helical" evidence="8">
    <location>
        <begin position="314"/>
        <end position="332"/>
    </location>
</feature>
<dbReference type="GO" id="GO:0046872">
    <property type="term" value="F:metal ion binding"/>
    <property type="evidence" value="ECO:0007669"/>
    <property type="project" value="UniProtKB-KW"/>
</dbReference>
<gene>
    <name evidence="9" type="ORF">GDH07_21150</name>
</gene>
<dbReference type="GO" id="GO:0071555">
    <property type="term" value="P:cell wall organization"/>
    <property type="evidence" value="ECO:0007669"/>
    <property type="project" value="TreeGrafter"/>
</dbReference>
<dbReference type="EMBL" id="WHUV01000003">
    <property type="protein sequence ID" value="MQA55829.1"/>
    <property type="molecule type" value="Genomic_DNA"/>
</dbReference>
<feature type="transmembrane region" description="Helical" evidence="8">
    <location>
        <begin position="73"/>
        <end position="90"/>
    </location>
</feature>
<feature type="transmembrane region" description="Helical" evidence="8">
    <location>
        <begin position="286"/>
        <end position="308"/>
    </location>
</feature>
<keyword evidence="5 8" id="KW-1133">Transmembrane helix</keyword>
<dbReference type="GO" id="GO:0016780">
    <property type="term" value="F:phosphotransferase activity, for other substituted phosphate groups"/>
    <property type="evidence" value="ECO:0007669"/>
    <property type="project" value="InterPro"/>
</dbReference>
<dbReference type="CDD" id="cd06854">
    <property type="entry name" value="GT_WbpL_WbcO_like"/>
    <property type="match status" value="1"/>
</dbReference>
<feature type="transmembrane region" description="Helical" evidence="8">
    <location>
        <begin position="159"/>
        <end position="178"/>
    </location>
</feature>
<dbReference type="Pfam" id="PF00953">
    <property type="entry name" value="Glycos_transf_4"/>
    <property type="match status" value="1"/>
</dbReference>
<feature type="transmembrane region" description="Helical" evidence="8">
    <location>
        <begin position="47"/>
        <end position="67"/>
    </location>
</feature>
<evidence type="ECO:0000256" key="6">
    <source>
        <dbReference type="ARBA" id="ARBA00023136"/>
    </source>
</evidence>
<comment type="caution">
    <text evidence="9">The sequence shown here is derived from an EMBL/GenBank/DDBJ whole genome shotgun (WGS) entry which is preliminary data.</text>
</comment>
<dbReference type="AlphaFoldDB" id="A0A7X1U655"/>
<feature type="transmembrane region" description="Helical" evidence="8">
    <location>
        <begin position="6"/>
        <end position="26"/>
    </location>
</feature>
<evidence type="ECO:0000256" key="8">
    <source>
        <dbReference type="SAM" id="Phobius"/>
    </source>
</evidence>
<evidence type="ECO:0000256" key="4">
    <source>
        <dbReference type="ARBA" id="ARBA00022692"/>
    </source>
</evidence>
<proteinExistence type="predicted"/>
<dbReference type="PANTHER" id="PTHR22926">
    <property type="entry name" value="PHOSPHO-N-ACETYLMURAMOYL-PENTAPEPTIDE-TRANSFERASE"/>
    <property type="match status" value="1"/>
</dbReference>
<sequence length="339" mass="37250">MAISWLMLVVLGASLLLTWVLRRYALTRSLMDIPNDRSSHSVPTPRGGGVAIVLSFLSAIPFLGGVVEMPWSYIWALWGSGALIAVVGFLDDHGHIAARWRLLAHFSAAIWALAWLGGFPPIQLLGGTFNLSWFGHAFAVLYLVWVLNLYNFMDGIDGIASVQAVTTCLGACVIYWAAGDTSLIWGPLLLTMAVLGFLYWNFPPARIFMGDAGSGFLGLVLGVLSIQAAWTSSKFFWVWLILLGVFIVDATFTLMRRLLRGDKVYEAHRSHAYQFASRRYGRHLPVTLAVLVINALWLFPIAVCVGLWGLNGMIGTVLAYLPLLALAVRFHAGELEKAN</sequence>
<evidence type="ECO:0000313" key="10">
    <source>
        <dbReference type="Proteomes" id="UP000486534"/>
    </source>
</evidence>
<dbReference type="InterPro" id="IPR000715">
    <property type="entry name" value="Glycosyl_transferase_4"/>
</dbReference>
<keyword evidence="7" id="KW-0479">Metal-binding</keyword>
<comment type="subcellular location">
    <subcellularLocation>
        <location evidence="1">Cell membrane</location>
        <topology evidence="1">Multi-pass membrane protein</topology>
    </subcellularLocation>
</comment>
<reference evidence="9 10" key="1">
    <citation type="submission" date="2019-10" db="EMBL/GenBank/DDBJ databases">
        <title>Pseudomonas dajingensis sp. nov., isolated from the profound head ulcers of farmed Murray cod (Maccullochella peelii peelii).</title>
        <authorList>
            <person name="Liu Y."/>
        </authorList>
    </citation>
    <scope>NUCLEOTIDE SEQUENCE [LARGE SCALE GENOMIC DNA]</scope>
    <source>
        <strain evidence="9 10">MC042</strain>
    </source>
</reference>
<keyword evidence="4 8" id="KW-0812">Transmembrane</keyword>
<feature type="transmembrane region" description="Helical" evidence="8">
    <location>
        <begin position="236"/>
        <end position="255"/>
    </location>
</feature>
<feature type="binding site" evidence="7">
    <location>
        <position position="211"/>
    </location>
    <ligand>
        <name>Mg(2+)</name>
        <dbReference type="ChEBI" id="CHEBI:18420"/>
    </ligand>
</feature>
<evidence type="ECO:0000256" key="3">
    <source>
        <dbReference type="ARBA" id="ARBA00022679"/>
    </source>
</evidence>
<accession>A0A7X1U655</accession>
<dbReference type="GO" id="GO:0044038">
    <property type="term" value="P:cell wall macromolecule biosynthetic process"/>
    <property type="evidence" value="ECO:0007669"/>
    <property type="project" value="TreeGrafter"/>
</dbReference>
<evidence type="ECO:0000256" key="5">
    <source>
        <dbReference type="ARBA" id="ARBA00022989"/>
    </source>
</evidence>
<dbReference type="GO" id="GO:0009103">
    <property type="term" value="P:lipopolysaccharide biosynthetic process"/>
    <property type="evidence" value="ECO:0007669"/>
    <property type="project" value="TreeGrafter"/>
</dbReference>
<keyword evidence="2" id="KW-1003">Cell membrane</keyword>
<evidence type="ECO:0000256" key="2">
    <source>
        <dbReference type="ARBA" id="ARBA00022475"/>
    </source>
</evidence>
<feature type="transmembrane region" description="Helical" evidence="8">
    <location>
        <begin position="131"/>
        <end position="152"/>
    </location>
</feature>
<feature type="transmembrane region" description="Helical" evidence="8">
    <location>
        <begin position="212"/>
        <end position="230"/>
    </location>
</feature>
<keyword evidence="3 9" id="KW-0808">Transferase</keyword>
<dbReference type="PANTHER" id="PTHR22926:SF3">
    <property type="entry name" value="UNDECAPRENYL-PHOSPHATE ALPHA-N-ACETYLGLUCOSAMINYL 1-PHOSPHATE TRANSFERASE"/>
    <property type="match status" value="1"/>
</dbReference>
<evidence type="ECO:0000256" key="7">
    <source>
        <dbReference type="PIRSR" id="PIRSR600715-1"/>
    </source>
</evidence>
<keyword evidence="7" id="KW-0460">Magnesium</keyword>
<protein>
    <submittedName>
        <fullName evidence="9">Glycosyl transferase</fullName>
    </submittedName>
</protein>
<evidence type="ECO:0000313" key="9">
    <source>
        <dbReference type="EMBL" id="MQA55829.1"/>
    </source>
</evidence>
<keyword evidence="6 8" id="KW-0472">Membrane</keyword>
<feature type="transmembrane region" description="Helical" evidence="8">
    <location>
        <begin position="184"/>
        <end position="200"/>
    </location>
</feature>
<dbReference type="GO" id="GO:0005886">
    <property type="term" value="C:plasma membrane"/>
    <property type="evidence" value="ECO:0007669"/>
    <property type="project" value="UniProtKB-SubCell"/>
</dbReference>
<dbReference type="RefSeq" id="WP_152898778.1">
    <property type="nucleotide sequence ID" value="NZ_CP191492.1"/>
</dbReference>
<organism evidence="9 10">
    <name type="scientific">Pseudomonas piscis</name>
    <dbReference type="NCBI Taxonomy" id="2614538"/>
    <lineage>
        <taxon>Bacteria</taxon>
        <taxon>Pseudomonadati</taxon>
        <taxon>Pseudomonadota</taxon>
        <taxon>Gammaproteobacteria</taxon>
        <taxon>Pseudomonadales</taxon>
        <taxon>Pseudomonadaceae</taxon>
        <taxon>Pseudomonas</taxon>
    </lineage>
</organism>